<dbReference type="PANTHER" id="PTHR43613:SF1">
    <property type="entry name" value="ABC TRANSPORTER, ATP-BINDING PROTEIN"/>
    <property type="match status" value="1"/>
</dbReference>
<feature type="domain" description="ABC transporter" evidence="3">
    <location>
        <begin position="5"/>
        <end position="236"/>
    </location>
</feature>
<dbReference type="Proteomes" id="UP000288215">
    <property type="component" value="Unassembled WGS sequence"/>
</dbReference>
<dbReference type="EMBL" id="RXGA01000001">
    <property type="protein sequence ID" value="RWX74339.1"/>
    <property type="molecule type" value="Genomic_DNA"/>
</dbReference>
<evidence type="ECO:0000259" key="3">
    <source>
        <dbReference type="PROSITE" id="PS50893"/>
    </source>
</evidence>
<dbReference type="InterPro" id="IPR003439">
    <property type="entry name" value="ABC_transporter-like_ATP-bd"/>
</dbReference>
<reference evidence="4 5" key="1">
    <citation type="submission" date="2018-12" db="EMBL/GenBank/DDBJ databases">
        <title>The complete genome of the methanogenic archaea of the candidate phylum Verstraetearchaeota, obtained from the metagenome of underground thermal water.</title>
        <authorList>
            <person name="Kadnikov V.V."/>
            <person name="Mardanov A.V."/>
            <person name="Beletsky A.V."/>
            <person name="Karnachuk O.V."/>
            <person name="Ravin N.V."/>
        </authorList>
    </citation>
    <scope>NUCLEOTIDE SEQUENCE [LARGE SCALE GENOMIC DNA]</scope>
    <source>
        <strain evidence="4">Ch88</strain>
    </source>
</reference>
<evidence type="ECO:0000313" key="4">
    <source>
        <dbReference type="EMBL" id="RWX74339.1"/>
    </source>
</evidence>
<dbReference type="PROSITE" id="PS50893">
    <property type="entry name" value="ABC_TRANSPORTER_2"/>
    <property type="match status" value="1"/>
</dbReference>
<dbReference type="Pfam" id="PF00005">
    <property type="entry name" value="ABC_tran"/>
    <property type="match status" value="1"/>
</dbReference>
<sequence>MPKAILVKDLVKEFSRRRAVDGLSLEVEEGEVFGLIGPNGAGKTTTLRVIATIIKPTSGQVTVCGKDVVREAAEVRRLISYLPEEAGAYQNLTGLEYLRFMASFYYRSEEEVEAAVEEGMRISALGERLKEKSSTYSKGMKRRLQLARALMVKPRLVILDEPTSGLDVTHAFQLRRIIKEYAERNRITVLLSSHNMLEVEKMCDRVAFINAGRVIEVGQPGGLVSKYGADTLEEAFMKVVGFA</sequence>
<dbReference type="SMART" id="SM00382">
    <property type="entry name" value="AAA"/>
    <property type="match status" value="1"/>
</dbReference>
<comment type="caution">
    <text evidence="4">The sequence shown here is derived from an EMBL/GenBank/DDBJ whole genome shotgun (WGS) entry which is preliminary data.</text>
</comment>
<accession>A0A444L9T5</accession>
<dbReference type="PANTHER" id="PTHR43613">
    <property type="entry name" value="ABC TRANSPORTER, ATP-BINDING PROTEIN"/>
    <property type="match status" value="1"/>
</dbReference>
<dbReference type="InterPro" id="IPR017871">
    <property type="entry name" value="ABC_transporter-like_CS"/>
</dbReference>
<dbReference type="GO" id="GO:0016887">
    <property type="term" value="F:ATP hydrolysis activity"/>
    <property type="evidence" value="ECO:0007669"/>
    <property type="project" value="InterPro"/>
</dbReference>
<dbReference type="CDD" id="cd03230">
    <property type="entry name" value="ABC_DR_subfamily_A"/>
    <property type="match status" value="1"/>
</dbReference>
<gene>
    <name evidence="4" type="ORF">Metus_0364</name>
</gene>
<dbReference type="PROSITE" id="PS00211">
    <property type="entry name" value="ABC_TRANSPORTER_1"/>
    <property type="match status" value="1"/>
</dbReference>
<evidence type="ECO:0000256" key="1">
    <source>
        <dbReference type="ARBA" id="ARBA00022741"/>
    </source>
</evidence>
<dbReference type="InterPro" id="IPR003593">
    <property type="entry name" value="AAA+_ATPase"/>
</dbReference>
<dbReference type="GO" id="GO:0005524">
    <property type="term" value="F:ATP binding"/>
    <property type="evidence" value="ECO:0007669"/>
    <property type="project" value="UniProtKB-KW"/>
</dbReference>
<dbReference type="Gene3D" id="3.40.50.300">
    <property type="entry name" value="P-loop containing nucleotide triphosphate hydrolases"/>
    <property type="match status" value="1"/>
</dbReference>
<keyword evidence="2 4" id="KW-0067">ATP-binding</keyword>
<proteinExistence type="predicted"/>
<evidence type="ECO:0000313" key="5">
    <source>
        <dbReference type="Proteomes" id="UP000288215"/>
    </source>
</evidence>
<dbReference type="SUPFAM" id="SSF52540">
    <property type="entry name" value="P-loop containing nucleoside triphosphate hydrolases"/>
    <property type="match status" value="1"/>
</dbReference>
<keyword evidence="1" id="KW-0547">Nucleotide-binding</keyword>
<protein>
    <submittedName>
        <fullName evidence="4">Efflux ABC transporter, ATP-binding protein</fullName>
    </submittedName>
</protein>
<name>A0A444L9T5_METS7</name>
<organism evidence="4 5">
    <name type="scientific">Methanosuratincola subterraneus</name>
    <dbReference type="NCBI Taxonomy" id="2593994"/>
    <lineage>
        <taxon>Archaea</taxon>
        <taxon>Thermoproteota</taxon>
        <taxon>Methanosuratincolia</taxon>
        <taxon>Candidatus Methanomethylicales</taxon>
        <taxon>Candidatus Methanomethylicaceae</taxon>
        <taxon>Candidatus Methanosuratincola (ex Vanwonterghem et al. 2016)</taxon>
    </lineage>
</organism>
<dbReference type="InterPro" id="IPR027417">
    <property type="entry name" value="P-loop_NTPase"/>
</dbReference>
<evidence type="ECO:0000256" key="2">
    <source>
        <dbReference type="ARBA" id="ARBA00022840"/>
    </source>
</evidence>
<dbReference type="AlphaFoldDB" id="A0A444L9T5"/>